<reference evidence="11 12" key="1">
    <citation type="submission" date="2012-07" db="EMBL/GenBank/DDBJ databases">
        <title>Genome sequence of Brachyspira sp. 30446, isolated from a pig with mucohaemorrhagic colitis.</title>
        <authorList>
            <person name="Rubin J.E."/>
            <person name="Fernando C."/>
            <person name="Harding J.C.S."/>
            <person name="Hill J.E."/>
        </authorList>
    </citation>
    <scope>NUCLEOTIDE SEQUENCE [LARGE SCALE GENOMIC DNA]</scope>
    <source>
        <strain evidence="11 12">30446</strain>
    </source>
</reference>
<dbReference type="GO" id="GO:0015297">
    <property type="term" value="F:antiporter activity"/>
    <property type="evidence" value="ECO:0007669"/>
    <property type="project" value="InterPro"/>
</dbReference>
<evidence type="ECO:0000256" key="6">
    <source>
        <dbReference type="ARBA" id="ARBA00022692"/>
    </source>
</evidence>
<feature type="transmembrane region" description="Helical" evidence="10">
    <location>
        <begin position="150"/>
        <end position="167"/>
    </location>
</feature>
<evidence type="ECO:0000256" key="5">
    <source>
        <dbReference type="ARBA" id="ARBA00022475"/>
    </source>
</evidence>
<comment type="subcellular location">
    <subcellularLocation>
        <location evidence="1">Cell membrane</location>
        <topology evidence="1">Multi-pass membrane protein</topology>
    </subcellularLocation>
</comment>
<keyword evidence="9" id="KW-0046">Antibiotic resistance</keyword>
<feature type="transmembrane region" description="Helical" evidence="10">
    <location>
        <begin position="327"/>
        <end position="354"/>
    </location>
</feature>
<evidence type="ECO:0000256" key="4">
    <source>
        <dbReference type="ARBA" id="ARBA00022448"/>
    </source>
</evidence>
<evidence type="ECO:0000256" key="2">
    <source>
        <dbReference type="ARBA" id="ARBA00008417"/>
    </source>
</evidence>
<keyword evidence="8 10" id="KW-0472">Membrane</keyword>
<dbReference type="Pfam" id="PF01554">
    <property type="entry name" value="MatE"/>
    <property type="match status" value="2"/>
</dbReference>
<dbReference type="GO" id="GO:0005886">
    <property type="term" value="C:plasma membrane"/>
    <property type="evidence" value="ECO:0007669"/>
    <property type="project" value="UniProtKB-SubCell"/>
</dbReference>
<dbReference type="InterPro" id="IPR045070">
    <property type="entry name" value="MATE_MepA-like"/>
</dbReference>
<sequence length="465" mass="51139">MNACDDEASKESERQNKKFKELTESKIEFLVIKMGIPTIMSMLTTSFYNMADTFFVSKVNTQSTAAVGIVFSMMAIIQAIGFFFGHGSGNYISIKLGAKETDEASKMAATGFLSAMIVGFMILIFGIIFIKPLAYLLGSTETILPYSISYMKYILIGAPYMTASLVLNNQLRLQGNALFAMIGLITGAILNIILDPILIFHFSMGVKGAAIGTIISQFVGFCILLIGTNVWGTLPIKLKDFSPSLQKYKAIIVGGLPSLCRQSISSFSTAFLNTSASAFGDAAIAAMSIVNRIAMFANSAIIGFGQGFQPVCGFNYGAKKYDRVIKAFYFCVKISTLVLFVLAFIIFINSAQIVHLFNDKDDVLLETAYRALRYQAFSLPLWGFITLSSMMLQTTRKTIRASILAVAKQGIFFIPIIYIFPKFFGLIGIEIAQPFSDLLTFILAIPLGYSIIREMKYELQSEKSL</sequence>
<name>A0A2U4F202_9SPIR</name>
<evidence type="ECO:0000256" key="9">
    <source>
        <dbReference type="ARBA" id="ARBA00023251"/>
    </source>
</evidence>
<comment type="similarity">
    <text evidence="2">Belongs to the multi antimicrobial extrusion (MATE) (TC 2.A.66.1) family. MepA subfamily.</text>
</comment>
<evidence type="ECO:0000256" key="8">
    <source>
        <dbReference type="ARBA" id="ARBA00023136"/>
    </source>
</evidence>
<feature type="transmembrane region" description="Helical" evidence="10">
    <location>
        <begin position="432"/>
        <end position="452"/>
    </location>
</feature>
<dbReference type="GO" id="GO:0046677">
    <property type="term" value="P:response to antibiotic"/>
    <property type="evidence" value="ECO:0007669"/>
    <property type="project" value="UniProtKB-KW"/>
</dbReference>
<feature type="transmembrane region" description="Helical" evidence="10">
    <location>
        <begin position="374"/>
        <end position="392"/>
    </location>
</feature>
<keyword evidence="7 10" id="KW-1133">Transmembrane helix</keyword>
<evidence type="ECO:0000256" key="1">
    <source>
        <dbReference type="ARBA" id="ARBA00004651"/>
    </source>
</evidence>
<keyword evidence="6 10" id="KW-0812">Transmembrane</keyword>
<comment type="caution">
    <text evidence="11">The sequence shown here is derived from an EMBL/GenBank/DDBJ whole genome shotgun (WGS) entry which is preliminary data.</text>
</comment>
<dbReference type="OrthoDB" id="9811110at2"/>
<dbReference type="Proteomes" id="UP000011663">
    <property type="component" value="Unassembled WGS sequence"/>
</dbReference>
<evidence type="ECO:0000313" key="11">
    <source>
        <dbReference type="EMBL" id="EKV56327.1"/>
    </source>
</evidence>
<dbReference type="STRING" id="1289135.A966_10787"/>
<gene>
    <name evidence="11" type="ORF">A966_10787</name>
</gene>
<dbReference type="GeneID" id="66488562"/>
<dbReference type="PANTHER" id="PTHR43823:SF3">
    <property type="entry name" value="MULTIDRUG EXPORT PROTEIN MEPA"/>
    <property type="match status" value="1"/>
</dbReference>
<accession>A0A2U4F202</accession>
<dbReference type="CDD" id="cd13143">
    <property type="entry name" value="MATE_MepA_like"/>
    <property type="match status" value="1"/>
</dbReference>
<dbReference type="EMBL" id="ALNZ01000032">
    <property type="protein sequence ID" value="EKV56327.1"/>
    <property type="molecule type" value="Genomic_DNA"/>
</dbReference>
<feature type="transmembrane region" description="Helical" evidence="10">
    <location>
        <begin position="399"/>
        <end position="420"/>
    </location>
</feature>
<dbReference type="PANTHER" id="PTHR43823">
    <property type="entry name" value="SPORULATION PROTEIN YKVU"/>
    <property type="match status" value="1"/>
</dbReference>
<dbReference type="NCBIfam" id="TIGR00797">
    <property type="entry name" value="matE"/>
    <property type="match status" value="1"/>
</dbReference>
<proteinExistence type="inferred from homology"/>
<evidence type="ECO:0000256" key="3">
    <source>
        <dbReference type="ARBA" id="ARBA00022106"/>
    </source>
</evidence>
<dbReference type="InterPro" id="IPR051327">
    <property type="entry name" value="MATE_MepA_subfamily"/>
</dbReference>
<feature type="transmembrane region" description="Helical" evidence="10">
    <location>
        <begin position="179"/>
        <end position="202"/>
    </location>
</feature>
<dbReference type="PIRSF" id="PIRSF006603">
    <property type="entry name" value="DinF"/>
    <property type="match status" value="1"/>
</dbReference>
<dbReference type="RefSeq" id="WP_008725249.1">
    <property type="nucleotide sequence ID" value="NZ_JH994111.1"/>
</dbReference>
<dbReference type="InterPro" id="IPR002528">
    <property type="entry name" value="MATE_fam"/>
</dbReference>
<keyword evidence="5" id="KW-1003">Cell membrane</keyword>
<evidence type="ECO:0000256" key="7">
    <source>
        <dbReference type="ARBA" id="ARBA00022989"/>
    </source>
</evidence>
<dbReference type="InterPro" id="IPR048279">
    <property type="entry name" value="MdtK-like"/>
</dbReference>
<feature type="transmembrane region" description="Helical" evidence="10">
    <location>
        <begin position="208"/>
        <end position="231"/>
    </location>
</feature>
<organism evidence="11 12">
    <name type="scientific">Brachyspira hampsonii 30446</name>
    <dbReference type="NCBI Taxonomy" id="1289135"/>
    <lineage>
        <taxon>Bacteria</taxon>
        <taxon>Pseudomonadati</taxon>
        <taxon>Spirochaetota</taxon>
        <taxon>Spirochaetia</taxon>
        <taxon>Brachyspirales</taxon>
        <taxon>Brachyspiraceae</taxon>
        <taxon>Brachyspira</taxon>
    </lineage>
</organism>
<evidence type="ECO:0000256" key="10">
    <source>
        <dbReference type="SAM" id="Phobius"/>
    </source>
</evidence>
<feature type="transmembrane region" description="Helical" evidence="10">
    <location>
        <begin position="63"/>
        <end position="86"/>
    </location>
</feature>
<dbReference type="GO" id="GO:0042910">
    <property type="term" value="F:xenobiotic transmembrane transporter activity"/>
    <property type="evidence" value="ECO:0007669"/>
    <property type="project" value="InterPro"/>
</dbReference>
<dbReference type="AlphaFoldDB" id="A0A2U4F202"/>
<evidence type="ECO:0000313" key="12">
    <source>
        <dbReference type="Proteomes" id="UP000011663"/>
    </source>
</evidence>
<keyword evidence="4" id="KW-0813">Transport</keyword>
<feature type="transmembrane region" description="Helical" evidence="10">
    <location>
        <begin position="27"/>
        <end position="51"/>
    </location>
</feature>
<feature type="transmembrane region" description="Helical" evidence="10">
    <location>
        <begin position="107"/>
        <end position="130"/>
    </location>
</feature>
<protein>
    <recommendedName>
        <fullName evidence="3">Multidrug export protein MepA</fullName>
    </recommendedName>
</protein>